<evidence type="ECO:0000256" key="2">
    <source>
        <dbReference type="ARBA" id="ARBA00022741"/>
    </source>
</evidence>
<feature type="region of interest" description="Disordered" evidence="6">
    <location>
        <begin position="297"/>
        <end position="334"/>
    </location>
</feature>
<dbReference type="Gene3D" id="1.10.510.10">
    <property type="entry name" value="Transferase(Phosphotransferase) domain 1"/>
    <property type="match status" value="1"/>
</dbReference>
<dbReference type="GO" id="GO:0016301">
    <property type="term" value="F:kinase activity"/>
    <property type="evidence" value="ECO:0007669"/>
    <property type="project" value="UniProtKB-KW"/>
</dbReference>
<dbReference type="RefSeq" id="WP_311599569.1">
    <property type="nucleotide sequence ID" value="NZ_JAVREM010000019.1"/>
</dbReference>
<dbReference type="Pfam" id="PF00069">
    <property type="entry name" value="Pkinase"/>
    <property type="match status" value="1"/>
</dbReference>
<feature type="compositionally biased region" description="Pro residues" evidence="6">
    <location>
        <begin position="303"/>
        <end position="326"/>
    </location>
</feature>
<keyword evidence="10" id="KW-1185">Reference proteome</keyword>
<dbReference type="Proteomes" id="UP001183420">
    <property type="component" value="Unassembled WGS sequence"/>
</dbReference>
<accession>A0ABU2LQU3</accession>
<evidence type="ECO:0000256" key="6">
    <source>
        <dbReference type="SAM" id="MobiDB-lite"/>
    </source>
</evidence>
<keyword evidence="7" id="KW-0812">Transmembrane</keyword>
<dbReference type="InterPro" id="IPR017441">
    <property type="entry name" value="Protein_kinase_ATP_BS"/>
</dbReference>
<dbReference type="InterPro" id="IPR011009">
    <property type="entry name" value="Kinase-like_dom_sf"/>
</dbReference>
<proteinExistence type="predicted"/>
<evidence type="ECO:0000256" key="5">
    <source>
        <dbReference type="PROSITE-ProRule" id="PRU10141"/>
    </source>
</evidence>
<evidence type="ECO:0000256" key="1">
    <source>
        <dbReference type="ARBA" id="ARBA00022679"/>
    </source>
</evidence>
<dbReference type="PROSITE" id="PS00107">
    <property type="entry name" value="PROTEIN_KINASE_ATP"/>
    <property type="match status" value="1"/>
</dbReference>
<evidence type="ECO:0000256" key="7">
    <source>
        <dbReference type="SAM" id="Phobius"/>
    </source>
</evidence>
<evidence type="ECO:0000259" key="8">
    <source>
        <dbReference type="PROSITE" id="PS50011"/>
    </source>
</evidence>
<evidence type="ECO:0000256" key="3">
    <source>
        <dbReference type="ARBA" id="ARBA00022777"/>
    </source>
</evidence>
<feature type="region of interest" description="Disordered" evidence="6">
    <location>
        <begin position="374"/>
        <end position="523"/>
    </location>
</feature>
<feature type="compositionally biased region" description="Acidic residues" evidence="6">
    <location>
        <begin position="423"/>
        <end position="447"/>
    </location>
</feature>
<gene>
    <name evidence="9" type="ORF">RNC47_16625</name>
</gene>
<protein>
    <submittedName>
        <fullName evidence="9">Protein kinase</fullName>
    </submittedName>
</protein>
<name>A0ABU2LQU3_9ACTN</name>
<evidence type="ECO:0000313" key="10">
    <source>
        <dbReference type="Proteomes" id="UP001183420"/>
    </source>
</evidence>
<sequence>MKPLEPGDPQTLGQYRLLRTLGAGGMGKVFLGRSAQGRTVAVKLIHPQLALDPDFRSRFQREIAAARRVGGEWTAPVLDFDTEGEIPWVATGYIAGPALHDIVTQFGVLPERTLWRLAEGLALALTAIHDSGLVHRDLKPSNVLATVDGPRVIDFGIARAVGGSVLTRTGTVIGSPGYMSPEQVRGDTLGPASDVFSLGATLTHAATGAGPYDTEDGAAHALMYRVINEPPNLGQLAGPLRELVTACLAKNPGERPTPHEIAAAAAAHRTSGPWLPANLIDQLLRDTVQLLSIEEPARAPAADTPPPAPSTPPPTPTPTPTAPDAPPAATADDTMQLRVVAPPARRRRLPYAVVAAIAAVAVVATVLALTLGLPGAGDGRDTKADADASDSQGSAENGAGDDSPGQSDDGSDQDASKDPSDTPSDDPTDESTDDGSSDDDTSDDDQADTSGESSADASSGGGSSDGGSSDDSSGGSSDGGSSGGSSSGGSSGGSSDGSSSGSEGGSGGGGDEPPPDDGLNGQVSREMVGTWESSSDYITYDGSRFTGDVLGCFYTFQLESVGDGGRSVHLFGTSGCAGDIDVNLWLEGADTAGMNAFDGTGSSMSATMYRA</sequence>
<feature type="compositionally biased region" description="Low complexity" evidence="6">
    <location>
        <begin position="466"/>
        <end position="475"/>
    </location>
</feature>
<keyword evidence="2 5" id="KW-0547">Nucleotide-binding</keyword>
<keyword evidence="4 5" id="KW-0067">ATP-binding</keyword>
<comment type="caution">
    <text evidence="9">The sequence shown here is derived from an EMBL/GenBank/DDBJ whole genome shotgun (WGS) entry which is preliminary data.</text>
</comment>
<feature type="compositionally biased region" description="Low complexity" evidence="6">
    <location>
        <begin position="389"/>
        <end position="408"/>
    </location>
</feature>
<keyword evidence="7" id="KW-1133">Transmembrane helix</keyword>
<dbReference type="PANTHER" id="PTHR43289:SF34">
    <property type="entry name" value="SERINE_THREONINE-PROTEIN KINASE YBDM-RELATED"/>
    <property type="match status" value="1"/>
</dbReference>
<feature type="transmembrane region" description="Helical" evidence="7">
    <location>
        <begin position="349"/>
        <end position="373"/>
    </location>
</feature>
<dbReference type="Gene3D" id="3.30.200.20">
    <property type="entry name" value="Phosphorylase Kinase, domain 1"/>
    <property type="match status" value="1"/>
</dbReference>
<dbReference type="PROSITE" id="PS50011">
    <property type="entry name" value="PROTEIN_KINASE_DOM"/>
    <property type="match status" value="1"/>
</dbReference>
<keyword evidence="3 9" id="KW-0418">Kinase</keyword>
<reference evidence="10" key="1">
    <citation type="submission" date="2023-07" db="EMBL/GenBank/DDBJ databases">
        <title>30 novel species of actinomycetes from the DSMZ collection.</title>
        <authorList>
            <person name="Nouioui I."/>
        </authorList>
    </citation>
    <scope>NUCLEOTIDE SEQUENCE [LARGE SCALE GENOMIC DNA]</scope>
    <source>
        <strain evidence="10">DSM 44918</strain>
    </source>
</reference>
<feature type="compositionally biased region" description="Gly residues" evidence="6">
    <location>
        <begin position="476"/>
        <end position="495"/>
    </location>
</feature>
<dbReference type="PANTHER" id="PTHR43289">
    <property type="entry name" value="MITOGEN-ACTIVATED PROTEIN KINASE KINASE KINASE 20-RELATED"/>
    <property type="match status" value="1"/>
</dbReference>
<keyword evidence="1" id="KW-0808">Transferase</keyword>
<evidence type="ECO:0000313" key="9">
    <source>
        <dbReference type="EMBL" id="MDT0319965.1"/>
    </source>
</evidence>
<feature type="compositionally biased region" description="Low complexity" evidence="6">
    <location>
        <begin position="448"/>
        <end position="458"/>
    </location>
</feature>
<dbReference type="SMART" id="SM00220">
    <property type="entry name" value="S_TKc"/>
    <property type="match status" value="1"/>
</dbReference>
<dbReference type="CDD" id="cd14014">
    <property type="entry name" value="STKc_PknB_like"/>
    <property type="match status" value="1"/>
</dbReference>
<evidence type="ECO:0000256" key="4">
    <source>
        <dbReference type="ARBA" id="ARBA00022840"/>
    </source>
</evidence>
<feature type="compositionally biased region" description="Gly residues" evidence="6">
    <location>
        <begin position="502"/>
        <end position="511"/>
    </location>
</feature>
<keyword evidence="7" id="KW-0472">Membrane</keyword>
<feature type="binding site" evidence="5">
    <location>
        <position position="43"/>
    </location>
    <ligand>
        <name>ATP</name>
        <dbReference type="ChEBI" id="CHEBI:30616"/>
    </ligand>
</feature>
<feature type="domain" description="Protein kinase" evidence="8">
    <location>
        <begin position="15"/>
        <end position="275"/>
    </location>
</feature>
<organism evidence="9 10">
    <name type="scientific">Streptomyces millisiae</name>
    <dbReference type="NCBI Taxonomy" id="3075542"/>
    <lineage>
        <taxon>Bacteria</taxon>
        <taxon>Bacillati</taxon>
        <taxon>Actinomycetota</taxon>
        <taxon>Actinomycetes</taxon>
        <taxon>Kitasatosporales</taxon>
        <taxon>Streptomycetaceae</taxon>
        <taxon>Streptomyces</taxon>
    </lineage>
</organism>
<dbReference type="EMBL" id="JAVREM010000019">
    <property type="protein sequence ID" value="MDT0319965.1"/>
    <property type="molecule type" value="Genomic_DNA"/>
</dbReference>
<dbReference type="SUPFAM" id="SSF56112">
    <property type="entry name" value="Protein kinase-like (PK-like)"/>
    <property type="match status" value="1"/>
</dbReference>
<dbReference type="InterPro" id="IPR000719">
    <property type="entry name" value="Prot_kinase_dom"/>
</dbReference>